<dbReference type="EMBL" id="JARJLG010000057">
    <property type="protein sequence ID" value="KAJ7757767.1"/>
    <property type="molecule type" value="Genomic_DNA"/>
</dbReference>
<keyword evidence="2" id="KW-1185">Reference proteome</keyword>
<dbReference type="SUPFAM" id="SSF52047">
    <property type="entry name" value="RNI-like"/>
    <property type="match status" value="1"/>
</dbReference>
<dbReference type="InterPro" id="IPR032675">
    <property type="entry name" value="LRR_dom_sf"/>
</dbReference>
<evidence type="ECO:0008006" key="3">
    <source>
        <dbReference type="Google" id="ProtNLM"/>
    </source>
</evidence>
<accession>A0AAD7J6G7</accession>
<reference evidence="1" key="1">
    <citation type="submission" date="2023-03" db="EMBL/GenBank/DDBJ databases">
        <title>Massive genome expansion in bonnet fungi (Mycena s.s.) driven by repeated elements and novel gene families across ecological guilds.</title>
        <authorList>
            <consortium name="Lawrence Berkeley National Laboratory"/>
            <person name="Harder C.B."/>
            <person name="Miyauchi S."/>
            <person name="Viragh M."/>
            <person name="Kuo A."/>
            <person name="Thoen E."/>
            <person name="Andreopoulos B."/>
            <person name="Lu D."/>
            <person name="Skrede I."/>
            <person name="Drula E."/>
            <person name="Henrissat B."/>
            <person name="Morin E."/>
            <person name="Kohler A."/>
            <person name="Barry K."/>
            <person name="LaButti K."/>
            <person name="Morin E."/>
            <person name="Salamov A."/>
            <person name="Lipzen A."/>
            <person name="Mereny Z."/>
            <person name="Hegedus B."/>
            <person name="Baldrian P."/>
            <person name="Stursova M."/>
            <person name="Weitz H."/>
            <person name="Taylor A."/>
            <person name="Grigoriev I.V."/>
            <person name="Nagy L.G."/>
            <person name="Martin F."/>
            <person name="Kauserud H."/>
        </authorList>
    </citation>
    <scope>NUCLEOTIDE SEQUENCE</scope>
    <source>
        <strain evidence="1">CBHHK188m</strain>
    </source>
</reference>
<dbReference type="Gene3D" id="3.80.10.10">
    <property type="entry name" value="Ribonuclease Inhibitor"/>
    <property type="match status" value="1"/>
</dbReference>
<evidence type="ECO:0000313" key="1">
    <source>
        <dbReference type="EMBL" id="KAJ7757767.1"/>
    </source>
</evidence>
<dbReference type="Proteomes" id="UP001215280">
    <property type="component" value="Unassembled WGS sequence"/>
</dbReference>
<proteinExistence type="predicted"/>
<gene>
    <name evidence="1" type="ORF">DFH07DRAFT_819275</name>
</gene>
<protein>
    <recommendedName>
        <fullName evidence="3">F-box domain-containing protein</fullName>
    </recommendedName>
</protein>
<comment type="caution">
    <text evidence="1">The sequence shown here is derived from an EMBL/GenBank/DDBJ whole genome shotgun (WGS) entry which is preliminary data.</text>
</comment>
<name>A0AAD7J6G7_9AGAR</name>
<sequence>MAAVTACPRCGFPDSAPEITAALPTSVYPHLRRSNAAPSESQHKEFLREIETTTIAISEIEDKMSRLADVWNDLAAQRQTLLDLVSDDRKVLSPFRTLPNELLSEIFVRCAERELSHKWNPRTDPEWVLVQVCSRWRAVAISTPPVWCHISIPDSPEPLVQYRRISSAVVEGLLSFQLERSAEAPLAVNCTARFPSREIIKTLFSVAHRWQDVRLHIPDSDIRDLQTHPSTTSFPQLRTLILCNEWGREDPCTLFKRTPLLEELGFGFHSLFRGPRTLQPLHALHLSQIRKLSLKGRRYQTKHILSVLRSTPDLVELSLDDYTQDSTDTFNRSTSITLRHLRTLSFHGSDTVILCHLTVPDLQELTINFPTRFADELSAFLTRTGSSLTHLTLRDAGIDRKTLFHALSLTPCLRYLVLYSSGYKDQQFMRALTCRPGEQNLVPSLVSLELGEPFGYEGGASLVEMLRSRCAPGSLRSVKFQGWPTGPSDPLAFHTLRRDQGLDIRLVD</sequence>
<evidence type="ECO:0000313" key="2">
    <source>
        <dbReference type="Proteomes" id="UP001215280"/>
    </source>
</evidence>
<organism evidence="1 2">
    <name type="scientific">Mycena maculata</name>
    <dbReference type="NCBI Taxonomy" id="230809"/>
    <lineage>
        <taxon>Eukaryota</taxon>
        <taxon>Fungi</taxon>
        <taxon>Dikarya</taxon>
        <taxon>Basidiomycota</taxon>
        <taxon>Agaricomycotina</taxon>
        <taxon>Agaricomycetes</taxon>
        <taxon>Agaricomycetidae</taxon>
        <taxon>Agaricales</taxon>
        <taxon>Marasmiineae</taxon>
        <taxon>Mycenaceae</taxon>
        <taxon>Mycena</taxon>
    </lineage>
</organism>
<dbReference type="AlphaFoldDB" id="A0AAD7J6G7"/>